<keyword evidence="3" id="KW-0479">Metal-binding</keyword>
<comment type="catalytic activity">
    <reaction evidence="6">
        <text>hydrogencarbonate + H(+) = CO2 + H2O</text>
        <dbReference type="Rhea" id="RHEA:10748"/>
        <dbReference type="ChEBI" id="CHEBI:15377"/>
        <dbReference type="ChEBI" id="CHEBI:15378"/>
        <dbReference type="ChEBI" id="CHEBI:16526"/>
        <dbReference type="ChEBI" id="CHEBI:17544"/>
        <dbReference type="EC" id="4.2.1.1"/>
    </reaction>
</comment>
<name>A0A2P6U1K3_CHLSO</name>
<dbReference type="InterPro" id="IPR001148">
    <property type="entry name" value="CA_dom"/>
</dbReference>
<dbReference type="InterPro" id="IPR041891">
    <property type="entry name" value="Alpha_CA_prokaryot-like"/>
</dbReference>
<evidence type="ECO:0000259" key="8">
    <source>
        <dbReference type="PROSITE" id="PS51144"/>
    </source>
</evidence>
<reference evidence="9 10" key="1">
    <citation type="journal article" date="2018" name="Plant J.">
        <title>Genome sequences of Chlorella sorokiniana UTEX 1602 and Micractinium conductrix SAG 241.80: implications to maltose excretion by a green alga.</title>
        <authorList>
            <person name="Arriola M.B."/>
            <person name="Velmurugan N."/>
            <person name="Zhang Y."/>
            <person name="Plunkett M.H."/>
            <person name="Hondzo H."/>
            <person name="Barney B.M."/>
        </authorList>
    </citation>
    <scope>NUCLEOTIDE SEQUENCE [LARGE SCALE GENOMIC DNA]</scope>
    <source>
        <strain evidence="10">UTEX 1602</strain>
    </source>
</reference>
<dbReference type="OrthoDB" id="514232at2759"/>
<keyword evidence="4" id="KW-0862">Zinc</keyword>
<evidence type="ECO:0000256" key="2">
    <source>
        <dbReference type="ARBA" id="ARBA00012925"/>
    </source>
</evidence>
<dbReference type="Gene3D" id="3.10.200.10">
    <property type="entry name" value="Alpha carbonic anhydrase"/>
    <property type="match status" value="1"/>
</dbReference>
<feature type="chain" id="PRO_5015168871" description="carbonic anhydrase" evidence="7">
    <location>
        <begin position="19"/>
        <end position="333"/>
    </location>
</feature>
<dbReference type="GO" id="GO:0008270">
    <property type="term" value="F:zinc ion binding"/>
    <property type="evidence" value="ECO:0007669"/>
    <property type="project" value="InterPro"/>
</dbReference>
<dbReference type="Pfam" id="PF00194">
    <property type="entry name" value="Carb_anhydrase"/>
    <property type="match status" value="1"/>
</dbReference>
<protein>
    <recommendedName>
        <fullName evidence="2">carbonic anhydrase</fullName>
        <ecNumber evidence="2">4.2.1.1</ecNumber>
    </recommendedName>
</protein>
<feature type="signal peptide" evidence="7">
    <location>
        <begin position="1"/>
        <end position="18"/>
    </location>
</feature>
<keyword evidence="7" id="KW-0732">Signal</keyword>
<dbReference type="PANTHER" id="PTHR18952:SF265">
    <property type="entry name" value="CARBONIC ANHYDRASE"/>
    <property type="match status" value="1"/>
</dbReference>
<sequence length="333" mass="35961">MKAAALLCLLACAGYAAACAHTYTHDRGLLADAACPYNHQQAGWDWKAQDSACGWTCGGTSQSPINVPARSHAQLDERLRANTKFGLAKNITVLNLGHAIQVEWASLIGNQASVPICGNSIHGLYSLANPNKECRRPAYAAIEPLQFHFHGTSEHLLSGRSTQLELHIVTKIVNRTGHILPKECQNGEKCLAVFGVLYDLNVDTAAMKGDARIERIISALPQGCPEAGRECTNAMAGDLDLSALLPSPKAFGKNNWSKAQPKYSTYSGSLTTPPCSQGVMWHVFSEVKATLSYFQAVKLQVALSTVMEGEHPGANRLNNRWVLPLNGRKVFGA</sequence>
<proteinExistence type="inferred from homology"/>
<dbReference type="EMBL" id="LHPG02000002">
    <property type="protein sequence ID" value="PRW60192.1"/>
    <property type="molecule type" value="Genomic_DNA"/>
</dbReference>
<dbReference type="InterPro" id="IPR036398">
    <property type="entry name" value="CA_dom_sf"/>
</dbReference>
<dbReference type="PANTHER" id="PTHR18952">
    <property type="entry name" value="CARBONIC ANHYDRASE"/>
    <property type="match status" value="1"/>
</dbReference>
<comment type="similarity">
    <text evidence="1">Belongs to the alpha-carbonic anhydrase family.</text>
</comment>
<dbReference type="GO" id="GO:0004089">
    <property type="term" value="F:carbonate dehydratase activity"/>
    <property type="evidence" value="ECO:0007669"/>
    <property type="project" value="UniProtKB-EC"/>
</dbReference>
<dbReference type="PROSITE" id="PS51144">
    <property type="entry name" value="ALPHA_CA_2"/>
    <property type="match status" value="1"/>
</dbReference>
<dbReference type="CDD" id="cd03124">
    <property type="entry name" value="alpha_CA_prokaryotic_like"/>
    <property type="match status" value="1"/>
</dbReference>
<dbReference type="SMART" id="SM01057">
    <property type="entry name" value="Carb_anhydrase"/>
    <property type="match status" value="1"/>
</dbReference>
<keyword evidence="10" id="KW-1185">Reference proteome</keyword>
<dbReference type="InterPro" id="IPR023561">
    <property type="entry name" value="Carbonic_anhydrase_a-class"/>
</dbReference>
<gene>
    <name evidence="9" type="ORF">C2E21_1252</name>
</gene>
<organism evidence="9 10">
    <name type="scientific">Chlorella sorokiniana</name>
    <name type="common">Freshwater green alga</name>
    <dbReference type="NCBI Taxonomy" id="3076"/>
    <lineage>
        <taxon>Eukaryota</taxon>
        <taxon>Viridiplantae</taxon>
        <taxon>Chlorophyta</taxon>
        <taxon>core chlorophytes</taxon>
        <taxon>Trebouxiophyceae</taxon>
        <taxon>Chlorellales</taxon>
        <taxon>Chlorellaceae</taxon>
        <taxon>Chlorella clade</taxon>
        <taxon>Chlorella</taxon>
    </lineage>
</organism>
<evidence type="ECO:0000256" key="3">
    <source>
        <dbReference type="ARBA" id="ARBA00022723"/>
    </source>
</evidence>
<keyword evidence="5" id="KW-0456">Lyase</keyword>
<evidence type="ECO:0000256" key="5">
    <source>
        <dbReference type="ARBA" id="ARBA00023239"/>
    </source>
</evidence>
<evidence type="ECO:0000256" key="4">
    <source>
        <dbReference type="ARBA" id="ARBA00022833"/>
    </source>
</evidence>
<comment type="caution">
    <text evidence="9">The sequence shown here is derived from an EMBL/GenBank/DDBJ whole genome shotgun (WGS) entry which is preliminary data.</text>
</comment>
<dbReference type="STRING" id="3076.A0A2P6U1K3"/>
<dbReference type="SUPFAM" id="SSF51069">
    <property type="entry name" value="Carbonic anhydrase"/>
    <property type="match status" value="1"/>
</dbReference>
<feature type="domain" description="Alpha-carbonic anhydrase" evidence="8">
    <location>
        <begin position="33"/>
        <end position="333"/>
    </location>
</feature>
<dbReference type="AlphaFoldDB" id="A0A2P6U1K3"/>
<evidence type="ECO:0000256" key="1">
    <source>
        <dbReference type="ARBA" id="ARBA00010718"/>
    </source>
</evidence>
<evidence type="ECO:0000256" key="7">
    <source>
        <dbReference type="SAM" id="SignalP"/>
    </source>
</evidence>
<dbReference type="EC" id="4.2.1.1" evidence="2"/>
<dbReference type="Proteomes" id="UP000239899">
    <property type="component" value="Unassembled WGS sequence"/>
</dbReference>
<evidence type="ECO:0000256" key="6">
    <source>
        <dbReference type="ARBA" id="ARBA00048348"/>
    </source>
</evidence>
<accession>A0A2P6U1K3</accession>
<evidence type="ECO:0000313" key="10">
    <source>
        <dbReference type="Proteomes" id="UP000239899"/>
    </source>
</evidence>
<evidence type="ECO:0000313" key="9">
    <source>
        <dbReference type="EMBL" id="PRW60192.1"/>
    </source>
</evidence>